<organism evidence="2">
    <name type="scientific">marine sediment metagenome</name>
    <dbReference type="NCBI Taxonomy" id="412755"/>
    <lineage>
        <taxon>unclassified sequences</taxon>
        <taxon>metagenomes</taxon>
        <taxon>ecological metagenomes</taxon>
    </lineage>
</organism>
<evidence type="ECO:0000313" key="2">
    <source>
        <dbReference type="EMBL" id="GAG11306.1"/>
    </source>
</evidence>
<proteinExistence type="predicted"/>
<evidence type="ECO:0000259" key="1">
    <source>
        <dbReference type="Pfam" id="PF18074"/>
    </source>
</evidence>
<accession>X0WF23</accession>
<feature type="domain" description="Primosomal protein N C-terminal" evidence="1">
    <location>
        <begin position="3"/>
        <end position="67"/>
    </location>
</feature>
<gene>
    <name evidence="2" type="ORF">S01H1_41111</name>
</gene>
<dbReference type="Pfam" id="PF18074">
    <property type="entry name" value="PriA_C"/>
    <property type="match status" value="1"/>
</dbReference>
<comment type="caution">
    <text evidence="2">The sequence shown here is derived from an EMBL/GenBank/DDBJ whole genome shotgun (WGS) entry which is preliminary data.</text>
</comment>
<sequence length="71" mass="8050">AQDLHQILTLKIARLGLPEINLIGPAPSFFSRLRGKSRWQIVIRGTDPRVLLKDLRLPLGWRVDVDPVSLL</sequence>
<dbReference type="InterPro" id="IPR041236">
    <property type="entry name" value="PriA_C"/>
</dbReference>
<feature type="non-terminal residue" evidence="2">
    <location>
        <position position="1"/>
    </location>
</feature>
<dbReference type="AlphaFoldDB" id="X0WF23"/>
<dbReference type="EMBL" id="BARS01026056">
    <property type="protein sequence ID" value="GAG11306.1"/>
    <property type="molecule type" value="Genomic_DNA"/>
</dbReference>
<name>X0WF23_9ZZZZ</name>
<protein>
    <recommendedName>
        <fullName evidence="1">Primosomal protein N C-terminal domain-containing protein</fullName>
    </recommendedName>
</protein>
<reference evidence="2" key="1">
    <citation type="journal article" date="2014" name="Front. Microbiol.">
        <title>High frequency of phylogenetically diverse reductive dehalogenase-homologous genes in deep subseafloor sedimentary metagenomes.</title>
        <authorList>
            <person name="Kawai M."/>
            <person name="Futagami T."/>
            <person name="Toyoda A."/>
            <person name="Takaki Y."/>
            <person name="Nishi S."/>
            <person name="Hori S."/>
            <person name="Arai W."/>
            <person name="Tsubouchi T."/>
            <person name="Morono Y."/>
            <person name="Uchiyama I."/>
            <person name="Ito T."/>
            <person name="Fujiyama A."/>
            <person name="Inagaki F."/>
            <person name="Takami H."/>
        </authorList>
    </citation>
    <scope>NUCLEOTIDE SEQUENCE</scope>
    <source>
        <strain evidence="2">Expedition CK06-06</strain>
    </source>
</reference>